<dbReference type="GO" id="GO:0043424">
    <property type="term" value="F:protein histidine kinase binding"/>
    <property type="evidence" value="ECO:0007669"/>
    <property type="project" value="UniProtKB-UniRule"/>
</dbReference>
<accession>A0A6N2AXU1</accession>
<evidence type="ECO:0000256" key="5">
    <source>
        <dbReference type="RuleBase" id="RU369004"/>
    </source>
</evidence>
<sequence>MDDKSPNQNFLFGELVDIETLKNSWIIQHLEDEIMEDDFEKVDKLALNQLCQSFENEILESNKMHILTLIQSLEDEGMVNSQFRSVYLLMKKEKPPSFFRNSVFIFFRDALSVIKNLILTLKSSSSSSSSASSSSVVDFDLLNMHCLQLKGSSSCIGACTIMNECSNFIEAIDKKSKNECLQAVKNLNKAYRELHIKFRSFMKVL</sequence>
<keyword evidence="1" id="KW-0963">Cytoplasm</keyword>
<dbReference type="GO" id="GO:0005634">
    <property type="term" value="C:nucleus"/>
    <property type="evidence" value="ECO:0007669"/>
    <property type="project" value="UniProtKB-SubCell"/>
</dbReference>
<dbReference type="SUPFAM" id="SSF47226">
    <property type="entry name" value="Histidine-containing phosphotransfer domain, HPT domain"/>
    <property type="match status" value="1"/>
</dbReference>
<comment type="domain">
    <text evidence="5">Histidine-containing phosphotransfer domain (HPt) contains an active histidine that mediates the phosphotransfer.</text>
</comment>
<keyword evidence="2 5" id="KW-0932">Cytokinin signaling pathway</keyword>
<evidence type="ECO:0000313" key="6">
    <source>
        <dbReference type="EMBL" id="TMW86419.1"/>
    </source>
</evidence>
<evidence type="ECO:0000256" key="2">
    <source>
        <dbReference type="ARBA" id="ARBA00022864"/>
    </source>
</evidence>
<keyword evidence="3 5" id="KW-0902">Two-component regulatory system</keyword>
<protein>
    <recommendedName>
        <fullName evidence="5">Histidine-containing phosphotransfer protein</fullName>
    </recommendedName>
</protein>
<proteinExistence type="predicted"/>
<evidence type="ECO:0000256" key="4">
    <source>
        <dbReference type="ARBA" id="ARBA00023242"/>
    </source>
</evidence>
<dbReference type="GO" id="GO:0009736">
    <property type="term" value="P:cytokinin-activated signaling pathway"/>
    <property type="evidence" value="ECO:0007669"/>
    <property type="project" value="UniProtKB-KW"/>
</dbReference>
<gene>
    <name evidence="6" type="ORF">EJD97_021404</name>
</gene>
<dbReference type="EMBL" id="RXGB01006511">
    <property type="protein sequence ID" value="TMW86419.1"/>
    <property type="molecule type" value="Genomic_DNA"/>
</dbReference>
<keyword evidence="4" id="KW-0539">Nucleus</keyword>
<name>A0A6N2AXU1_SOLCI</name>
<evidence type="ECO:0000256" key="3">
    <source>
        <dbReference type="ARBA" id="ARBA00023012"/>
    </source>
</evidence>
<dbReference type="PANTHER" id="PTHR28242:SF63">
    <property type="entry name" value="HISTIDINE-CONTAINING PHOSPHOTRANSFER PROTEIN"/>
    <property type="match status" value="1"/>
</dbReference>
<dbReference type="GO" id="GO:0005829">
    <property type="term" value="C:cytosol"/>
    <property type="evidence" value="ECO:0007669"/>
    <property type="project" value="UniProtKB-SubCell"/>
</dbReference>
<dbReference type="AlphaFoldDB" id="A0A6N2AXU1"/>
<dbReference type="Gene3D" id="1.20.120.160">
    <property type="entry name" value="HPT domain"/>
    <property type="match status" value="1"/>
</dbReference>
<comment type="function">
    <text evidence="5">Functions as a two-component phosphorelay mediators between cytokinin sensor histidine kinases and response regulators (B-type ARRs). Plays an important role in propagating cytokinin signal transduction.</text>
</comment>
<dbReference type="InterPro" id="IPR045871">
    <property type="entry name" value="AHP1-5/YPD1"/>
</dbReference>
<dbReference type="PANTHER" id="PTHR28242">
    <property type="entry name" value="PHOSPHORELAY INTERMEDIATE PROTEIN YPD1"/>
    <property type="match status" value="1"/>
</dbReference>
<dbReference type="GO" id="GO:0000160">
    <property type="term" value="P:phosphorelay signal transduction system"/>
    <property type="evidence" value="ECO:0007669"/>
    <property type="project" value="UniProtKB-UniRule"/>
</dbReference>
<organism evidence="6">
    <name type="scientific">Solanum chilense</name>
    <name type="common">Tomato</name>
    <name type="synonym">Lycopersicon chilense</name>
    <dbReference type="NCBI Taxonomy" id="4083"/>
    <lineage>
        <taxon>Eukaryota</taxon>
        <taxon>Viridiplantae</taxon>
        <taxon>Streptophyta</taxon>
        <taxon>Embryophyta</taxon>
        <taxon>Tracheophyta</taxon>
        <taxon>Spermatophyta</taxon>
        <taxon>Magnoliopsida</taxon>
        <taxon>eudicotyledons</taxon>
        <taxon>Gunneridae</taxon>
        <taxon>Pentapetalae</taxon>
        <taxon>asterids</taxon>
        <taxon>lamiids</taxon>
        <taxon>Solanales</taxon>
        <taxon>Solanaceae</taxon>
        <taxon>Solanoideae</taxon>
        <taxon>Solaneae</taxon>
        <taxon>Solanum</taxon>
        <taxon>Solanum subgen. Lycopersicon</taxon>
    </lineage>
</organism>
<evidence type="ECO:0000256" key="1">
    <source>
        <dbReference type="ARBA" id="ARBA00022490"/>
    </source>
</evidence>
<reference evidence="6" key="1">
    <citation type="submission" date="2019-05" db="EMBL/GenBank/DDBJ databases">
        <title>The de novo reference genome and transcriptome assemblies of the wild tomato species Solanum chilense.</title>
        <authorList>
            <person name="Stam R."/>
            <person name="Nosenko T."/>
            <person name="Hoerger A.C."/>
            <person name="Stephan W."/>
            <person name="Seidel M.A."/>
            <person name="Kuhn J.M.M."/>
            <person name="Haberer G."/>
            <person name="Tellier A."/>
        </authorList>
    </citation>
    <scope>NUCLEOTIDE SEQUENCE</scope>
    <source>
        <tissue evidence="6">Mature leaves</tissue>
    </source>
</reference>
<comment type="subcellular location">
    <subcellularLocation>
        <location evidence="5">Cytoplasm</location>
        <location evidence="5">Cytosol</location>
    </subcellularLocation>
    <subcellularLocation>
        <location evidence="5">Nucleus</location>
    </subcellularLocation>
</comment>
<dbReference type="GO" id="GO:0009927">
    <property type="term" value="F:histidine phosphotransfer kinase activity"/>
    <property type="evidence" value="ECO:0007669"/>
    <property type="project" value="UniProtKB-UniRule"/>
</dbReference>
<dbReference type="FunFam" id="1.20.120.160:FF:000001">
    <property type="entry name" value="Histidine-containing phosphotransfer protein 1"/>
    <property type="match status" value="1"/>
</dbReference>
<dbReference type="InterPro" id="IPR036641">
    <property type="entry name" value="HPT_dom_sf"/>
</dbReference>
<comment type="caution">
    <text evidence="6">The sequence shown here is derived from an EMBL/GenBank/DDBJ whole genome shotgun (WGS) entry which is preliminary data.</text>
</comment>